<dbReference type="RefSeq" id="WP_047877638.1">
    <property type="nucleotide sequence ID" value="NZ_LDOT01000004.1"/>
</dbReference>
<dbReference type="EMBL" id="LDOT01000004">
    <property type="protein sequence ID" value="KLV07811.1"/>
    <property type="molecule type" value="Genomic_DNA"/>
</dbReference>
<dbReference type="AlphaFoldDB" id="A0A0J1H803"/>
<dbReference type="OrthoDB" id="4146344at2"/>
<evidence type="ECO:0000259" key="1">
    <source>
        <dbReference type="Pfam" id="PF09836"/>
    </source>
</evidence>
<dbReference type="InterPro" id="IPR044922">
    <property type="entry name" value="DUF2063_N_sf"/>
</dbReference>
<organism evidence="2 3">
    <name type="scientific">Photobacterium aquae</name>
    <dbReference type="NCBI Taxonomy" id="1195763"/>
    <lineage>
        <taxon>Bacteria</taxon>
        <taxon>Pseudomonadati</taxon>
        <taxon>Pseudomonadota</taxon>
        <taxon>Gammaproteobacteria</taxon>
        <taxon>Vibrionales</taxon>
        <taxon>Vibrionaceae</taxon>
        <taxon>Photobacterium</taxon>
    </lineage>
</organism>
<proteinExistence type="predicted"/>
<gene>
    <name evidence="2" type="ORF">ABT56_04315</name>
</gene>
<dbReference type="Gene3D" id="1.10.150.690">
    <property type="entry name" value="DUF2063"/>
    <property type="match status" value="1"/>
</dbReference>
<dbReference type="PATRIC" id="fig|1195763.3.peg.920"/>
<dbReference type="Proteomes" id="UP000036097">
    <property type="component" value="Unassembled WGS sequence"/>
</dbReference>
<evidence type="ECO:0000313" key="3">
    <source>
        <dbReference type="Proteomes" id="UP000036097"/>
    </source>
</evidence>
<sequence>MTHPPEALKAIQQAFAEALRYRPSTAAAHIHQGRFPAEQLLQIYRNNFVISLSEILAATYPCCLAVVGEEYFGQLARQHVLRTPPTEGDVSHYGAGLDATIAQQPELLAAVPYLPDLARLEWAVDRAGQYAPPPHAFPFEQLALVTEDNLGQLRLEVEPSAQLIDAASPAASLWQMITHNEVEPIDLSAPESAVVCQSHDGIRVIATTSDGTDLIRRCQSGQPLGTASPAMLAILGELLQHHCFTAIHGLPQGDCAC</sequence>
<reference evidence="2 3" key="1">
    <citation type="submission" date="2015-05" db="EMBL/GenBank/DDBJ databases">
        <title>Photobacterium galathea sp. nov.</title>
        <authorList>
            <person name="Machado H."/>
            <person name="Gram L."/>
        </authorList>
    </citation>
    <scope>NUCLEOTIDE SEQUENCE [LARGE SCALE GENOMIC DNA]</scope>
    <source>
        <strain evidence="2 3">CGMCC 1.12159</strain>
    </source>
</reference>
<dbReference type="STRING" id="1195763.ABT56_04315"/>
<protein>
    <recommendedName>
        <fullName evidence="1">Putative DNA-binding domain-containing protein</fullName>
    </recommendedName>
</protein>
<dbReference type="InterPro" id="IPR018640">
    <property type="entry name" value="DUF2063"/>
</dbReference>
<comment type="caution">
    <text evidence="2">The sequence shown here is derived from an EMBL/GenBank/DDBJ whole genome shotgun (WGS) entry which is preliminary data.</text>
</comment>
<keyword evidence="3" id="KW-1185">Reference proteome</keyword>
<evidence type="ECO:0000313" key="2">
    <source>
        <dbReference type="EMBL" id="KLV07811.1"/>
    </source>
</evidence>
<accession>A0A0J1H803</accession>
<name>A0A0J1H803_9GAMM</name>
<dbReference type="Pfam" id="PF09836">
    <property type="entry name" value="DUF2063"/>
    <property type="match status" value="1"/>
</dbReference>
<feature type="domain" description="Putative DNA-binding" evidence="1">
    <location>
        <begin position="11"/>
        <end position="97"/>
    </location>
</feature>